<comment type="caution">
    <text evidence="2">The sequence shown here is derived from an EMBL/GenBank/DDBJ whole genome shotgun (WGS) entry which is preliminary data.</text>
</comment>
<protein>
    <submittedName>
        <fullName evidence="2">Uncharacterized protein</fullName>
    </submittedName>
</protein>
<evidence type="ECO:0000313" key="3">
    <source>
        <dbReference type="Proteomes" id="UP000229335"/>
    </source>
</evidence>
<dbReference type="InterPro" id="IPR036852">
    <property type="entry name" value="Peptidase_S8/S53_dom_sf"/>
</dbReference>
<reference evidence="3" key="1">
    <citation type="submission" date="2017-09" db="EMBL/GenBank/DDBJ databases">
        <title>Depth-based differentiation of microbial function through sediment-hosted aquifers and enrichment of novel symbionts in the deep terrestrial subsurface.</title>
        <authorList>
            <person name="Probst A.J."/>
            <person name="Ladd B."/>
            <person name="Jarett J.K."/>
            <person name="Geller-Mcgrath D.E."/>
            <person name="Sieber C.M.K."/>
            <person name="Emerson J.B."/>
            <person name="Anantharaman K."/>
            <person name="Thomas B.C."/>
            <person name="Malmstrom R."/>
            <person name="Stieglmeier M."/>
            <person name="Klingl A."/>
            <person name="Woyke T."/>
            <person name="Ryan C.M."/>
            <person name="Banfield J.F."/>
        </authorList>
    </citation>
    <scope>NUCLEOTIDE SEQUENCE [LARGE SCALE GENOMIC DNA]</scope>
</reference>
<dbReference type="GO" id="GO:0006508">
    <property type="term" value="P:proteolysis"/>
    <property type="evidence" value="ECO:0007669"/>
    <property type="project" value="InterPro"/>
</dbReference>
<dbReference type="EMBL" id="PFAS01000067">
    <property type="protein sequence ID" value="PIT93548.1"/>
    <property type="molecule type" value="Genomic_DNA"/>
</dbReference>
<dbReference type="Gene3D" id="3.40.50.200">
    <property type="entry name" value="Peptidase S8/S53 domain"/>
    <property type="match status" value="1"/>
</dbReference>
<evidence type="ECO:0000256" key="1">
    <source>
        <dbReference type="SAM" id="MobiDB-lite"/>
    </source>
</evidence>
<gene>
    <name evidence="2" type="ORF">COU00_03810</name>
</gene>
<proteinExistence type="predicted"/>
<name>A0A2M6WL70_9BACT</name>
<sequence length="46" mass="4979">MILTDERELREAIKRANQAGIAVVAPAGNESQNGASHSLDDKKLYP</sequence>
<dbReference type="GO" id="GO:0004252">
    <property type="term" value="F:serine-type endopeptidase activity"/>
    <property type="evidence" value="ECO:0007669"/>
    <property type="project" value="InterPro"/>
</dbReference>
<dbReference type="AlphaFoldDB" id="A0A2M6WL70"/>
<evidence type="ECO:0000313" key="2">
    <source>
        <dbReference type="EMBL" id="PIT93548.1"/>
    </source>
</evidence>
<feature type="region of interest" description="Disordered" evidence="1">
    <location>
        <begin position="27"/>
        <end position="46"/>
    </location>
</feature>
<accession>A0A2M6WL70</accession>
<feature type="non-terminal residue" evidence="2">
    <location>
        <position position="46"/>
    </location>
</feature>
<dbReference type="Proteomes" id="UP000229335">
    <property type="component" value="Unassembled WGS sequence"/>
</dbReference>
<organism evidence="2 3">
    <name type="scientific">Candidatus Falkowbacteria bacterium CG10_big_fil_rev_8_21_14_0_10_43_11</name>
    <dbReference type="NCBI Taxonomy" id="1974568"/>
    <lineage>
        <taxon>Bacteria</taxon>
        <taxon>Candidatus Falkowiibacteriota</taxon>
    </lineage>
</organism>